<keyword evidence="3" id="KW-1185">Reference proteome</keyword>
<dbReference type="Proteomes" id="UP001175001">
    <property type="component" value="Unassembled WGS sequence"/>
</dbReference>
<organism evidence="2 3">
    <name type="scientific">Lasiodiplodia hormozganensis</name>
    <dbReference type="NCBI Taxonomy" id="869390"/>
    <lineage>
        <taxon>Eukaryota</taxon>
        <taxon>Fungi</taxon>
        <taxon>Dikarya</taxon>
        <taxon>Ascomycota</taxon>
        <taxon>Pezizomycotina</taxon>
        <taxon>Dothideomycetes</taxon>
        <taxon>Dothideomycetes incertae sedis</taxon>
        <taxon>Botryosphaeriales</taxon>
        <taxon>Botryosphaeriaceae</taxon>
        <taxon>Lasiodiplodia</taxon>
    </lineage>
</organism>
<gene>
    <name evidence="2" type="ORF">DIS24_g742</name>
</gene>
<protein>
    <submittedName>
        <fullName evidence="2">Uncharacterized protein</fullName>
    </submittedName>
</protein>
<comment type="caution">
    <text evidence="2">The sequence shown here is derived from an EMBL/GenBank/DDBJ whole genome shotgun (WGS) entry which is preliminary data.</text>
</comment>
<name>A0AA39Z510_9PEZI</name>
<evidence type="ECO:0000313" key="3">
    <source>
        <dbReference type="Proteomes" id="UP001175001"/>
    </source>
</evidence>
<evidence type="ECO:0000256" key="1">
    <source>
        <dbReference type="SAM" id="MobiDB-lite"/>
    </source>
</evidence>
<feature type="compositionally biased region" description="Polar residues" evidence="1">
    <location>
        <begin position="13"/>
        <end position="49"/>
    </location>
</feature>
<dbReference type="AlphaFoldDB" id="A0AA39Z510"/>
<feature type="region of interest" description="Disordered" evidence="1">
    <location>
        <begin position="1"/>
        <end position="49"/>
    </location>
</feature>
<sequence length="86" mass="9129">MAKLLKSLPPLVEQTSSPTGIASSGMDSANIQNAPENPEIQSGTGPSCATSSFPAIDPFIFDDQLNDFFYDPQSLDFTGLGSLEPY</sequence>
<accession>A0AA39Z510</accession>
<proteinExistence type="predicted"/>
<dbReference type="EMBL" id="JAUJDW010000002">
    <property type="protein sequence ID" value="KAK0664308.1"/>
    <property type="molecule type" value="Genomic_DNA"/>
</dbReference>
<evidence type="ECO:0000313" key="2">
    <source>
        <dbReference type="EMBL" id="KAK0664308.1"/>
    </source>
</evidence>
<reference evidence="2" key="1">
    <citation type="submission" date="2023-06" db="EMBL/GenBank/DDBJ databases">
        <title>Multi-omics analyses reveal the molecular pathogenesis toolkit of Lasiodiplodia hormozganensis, a cross-kingdom pathogen.</title>
        <authorList>
            <person name="Felix C."/>
            <person name="Meneses R."/>
            <person name="Goncalves M.F.M."/>
            <person name="Tilleman L."/>
            <person name="Duarte A.S."/>
            <person name="Jorrin-Novo J.V."/>
            <person name="Van De Peer Y."/>
            <person name="Deforce D."/>
            <person name="Van Nieuwerburgh F."/>
            <person name="Esteves A.C."/>
            <person name="Alves A."/>
        </authorList>
    </citation>
    <scope>NUCLEOTIDE SEQUENCE</scope>
    <source>
        <strain evidence="2">CBS 339.90</strain>
    </source>
</reference>